<proteinExistence type="predicted"/>
<evidence type="ECO:0000313" key="3">
    <source>
        <dbReference type="Proteomes" id="UP001320766"/>
    </source>
</evidence>
<dbReference type="Gene3D" id="3.90.1570.10">
    <property type="entry name" value="tt1808, chain A"/>
    <property type="match status" value="1"/>
</dbReference>
<dbReference type="CDD" id="cd06260">
    <property type="entry name" value="DUF820-like"/>
    <property type="match status" value="1"/>
</dbReference>
<keyword evidence="2" id="KW-0378">Hydrolase</keyword>
<organism evidence="2 3">
    <name type="scientific">Nonomuraea roseoviolacea subsp. carminata</name>
    <dbReference type="NCBI Taxonomy" id="160689"/>
    <lineage>
        <taxon>Bacteria</taxon>
        <taxon>Bacillati</taxon>
        <taxon>Actinomycetota</taxon>
        <taxon>Actinomycetes</taxon>
        <taxon>Streptosporangiales</taxon>
        <taxon>Streptosporangiaceae</taxon>
        <taxon>Nonomuraea</taxon>
    </lineage>
</organism>
<dbReference type="PANTHER" id="PTHR35400">
    <property type="entry name" value="SLR1083 PROTEIN"/>
    <property type="match status" value="1"/>
</dbReference>
<dbReference type="SUPFAM" id="SSF52980">
    <property type="entry name" value="Restriction endonuclease-like"/>
    <property type="match status" value="1"/>
</dbReference>
<name>A0ABT1JSQ3_9ACTN</name>
<reference evidence="2 3" key="1">
    <citation type="submission" date="2022-06" db="EMBL/GenBank/DDBJ databases">
        <title>Sequencing the genomes of 1000 actinobacteria strains.</title>
        <authorList>
            <person name="Klenk H.-P."/>
        </authorList>
    </citation>
    <scope>NUCLEOTIDE SEQUENCE [LARGE SCALE GENOMIC DNA]</scope>
    <source>
        <strain evidence="2 3">DSM 44170</strain>
    </source>
</reference>
<keyword evidence="2" id="KW-0540">Nuclease</keyword>
<feature type="domain" description="Putative restriction endonuclease" evidence="1">
    <location>
        <begin position="20"/>
        <end position="180"/>
    </location>
</feature>
<comment type="caution">
    <text evidence="2">The sequence shown here is derived from an EMBL/GenBank/DDBJ whole genome shotgun (WGS) entry which is preliminary data.</text>
</comment>
<dbReference type="RefSeq" id="WP_253765566.1">
    <property type="nucleotide sequence ID" value="NZ_BAAAVE010000055.1"/>
</dbReference>
<keyword evidence="2" id="KW-0255">Endonuclease</keyword>
<gene>
    <name evidence="2" type="ORF">HD595_000742</name>
</gene>
<dbReference type="EMBL" id="JAMZEC010000001">
    <property type="protein sequence ID" value="MCP2344620.1"/>
    <property type="molecule type" value="Genomic_DNA"/>
</dbReference>
<protein>
    <submittedName>
        <fullName evidence="2">Uma2 family endonuclease</fullName>
    </submittedName>
</protein>
<evidence type="ECO:0000313" key="2">
    <source>
        <dbReference type="EMBL" id="MCP2344620.1"/>
    </source>
</evidence>
<dbReference type="InterPro" id="IPR012296">
    <property type="entry name" value="Nuclease_put_TT1808"/>
</dbReference>
<dbReference type="InterPro" id="IPR011335">
    <property type="entry name" value="Restrct_endonuc-II-like"/>
</dbReference>
<dbReference type="PANTHER" id="PTHR35400:SF3">
    <property type="entry name" value="SLL1072 PROTEIN"/>
    <property type="match status" value="1"/>
</dbReference>
<dbReference type="Proteomes" id="UP001320766">
    <property type="component" value="Unassembled WGS sequence"/>
</dbReference>
<dbReference type="Pfam" id="PF05685">
    <property type="entry name" value="Uma2"/>
    <property type="match status" value="1"/>
</dbReference>
<evidence type="ECO:0000259" key="1">
    <source>
        <dbReference type="Pfam" id="PF05685"/>
    </source>
</evidence>
<keyword evidence="3" id="KW-1185">Reference proteome</keyword>
<accession>A0ABT1JSQ3</accession>
<sequence length="191" mass="20721">MTRLDATVVPPHHPPYIVADLLGLPGDDIRYELVNGSLLISAGPTPLHQRVSSRVCRILEDVAPEGVEPLQTVNLRVGFRELYVPDVAVVPAAATESATSMVSPRDVTLAVEVVGPTSRAQDRFLKPEVYAAAGIPVYWRVEMDEGPTLYVYELDGETYGPPTAHKAGVVADLHAPFPVSFDPADLMRRRG</sequence>
<dbReference type="InterPro" id="IPR008538">
    <property type="entry name" value="Uma2"/>
</dbReference>
<dbReference type="GO" id="GO:0004519">
    <property type="term" value="F:endonuclease activity"/>
    <property type="evidence" value="ECO:0007669"/>
    <property type="project" value="UniProtKB-KW"/>
</dbReference>